<reference evidence="7 8" key="1">
    <citation type="submission" date="2018-12" db="EMBL/GenBank/DDBJ databases">
        <title>three novel Halomonas strain isolated from plants.</title>
        <authorList>
            <person name="Sun C."/>
        </authorList>
    </citation>
    <scope>NUCLEOTIDE SEQUENCE [LARGE SCALE GENOMIC DNA]</scope>
    <source>
        <strain evidence="7 8">DSM 19434</strain>
    </source>
</reference>
<comment type="caution">
    <text evidence="7">The sequence shown here is derived from an EMBL/GenBank/DDBJ whole genome shotgun (WGS) entry which is preliminary data.</text>
</comment>
<accession>A0A3S0WCR5</accession>
<keyword evidence="2" id="KW-0227">DNA damage</keyword>
<dbReference type="SUPFAM" id="SSF53098">
    <property type="entry name" value="Ribonuclease H-like"/>
    <property type="match status" value="1"/>
</dbReference>
<dbReference type="Gene3D" id="3.30.420.10">
    <property type="entry name" value="Ribonuclease H-like superfamily/Ribonuclease H"/>
    <property type="match status" value="1"/>
</dbReference>
<name>A0A3S0WCR5_9GAMM</name>
<dbReference type="InterPro" id="IPR012337">
    <property type="entry name" value="RNaseH-like_sf"/>
</dbReference>
<keyword evidence="8" id="KW-1185">Reference proteome</keyword>
<dbReference type="EMBL" id="RZHG01000002">
    <property type="protein sequence ID" value="RUR34767.1"/>
    <property type="molecule type" value="Genomic_DNA"/>
</dbReference>
<evidence type="ECO:0000256" key="6">
    <source>
        <dbReference type="ARBA" id="ARBA00023204"/>
    </source>
</evidence>
<gene>
    <name evidence="7" type="ORF">ELY33_00880</name>
</gene>
<comment type="similarity">
    <text evidence="1">Belongs to the RuvC family.</text>
</comment>
<protein>
    <submittedName>
        <fullName evidence="7">Uncharacterized protein</fullName>
    </submittedName>
</protein>
<proteinExistence type="inferred from homology"/>
<dbReference type="GO" id="GO:0006310">
    <property type="term" value="P:DNA recombination"/>
    <property type="evidence" value="ECO:0007669"/>
    <property type="project" value="UniProtKB-KW"/>
</dbReference>
<organism evidence="7 8">
    <name type="scientific">Vreelandella andesensis</name>
    <dbReference type="NCBI Taxonomy" id="447567"/>
    <lineage>
        <taxon>Bacteria</taxon>
        <taxon>Pseudomonadati</taxon>
        <taxon>Pseudomonadota</taxon>
        <taxon>Gammaproteobacteria</taxon>
        <taxon>Oceanospirillales</taxon>
        <taxon>Halomonadaceae</taxon>
        <taxon>Vreelandella</taxon>
    </lineage>
</organism>
<dbReference type="Pfam" id="PF02075">
    <property type="entry name" value="RuvC"/>
    <property type="match status" value="1"/>
</dbReference>
<keyword evidence="6" id="KW-0234">DNA repair</keyword>
<dbReference type="Proteomes" id="UP000287336">
    <property type="component" value="Unassembled WGS sequence"/>
</dbReference>
<evidence type="ECO:0000313" key="8">
    <source>
        <dbReference type="Proteomes" id="UP000287336"/>
    </source>
</evidence>
<evidence type="ECO:0000313" key="7">
    <source>
        <dbReference type="EMBL" id="RUR34767.1"/>
    </source>
</evidence>
<sequence length="167" mass="18414">MNKNKLKTQKTAGIDQSLTKTGVVIFDNDSQTMIHHEIIETNLDRTDVLDSFKCVAEIASRIEFLCNLYSVETVRIEGLSYGSVGQATRTLAGLHYVIVDRLMRASIDVTAIVPTALKKAATGSGRADKQQMLEACPDDVCEQLPKYGKIKGRYDLADAYHLASLSF</sequence>
<dbReference type="OrthoDB" id="3359450at2"/>
<evidence type="ECO:0000256" key="5">
    <source>
        <dbReference type="ARBA" id="ARBA00023172"/>
    </source>
</evidence>
<evidence type="ECO:0000256" key="3">
    <source>
        <dbReference type="ARBA" id="ARBA00022842"/>
    </source>
</evidence>
<evidence type="ECO:0000256" key="1">
    <source>
        <dbReference type="ARBA" id="ARBA00009518"/>
    </source>
</evidence>
<dbReference type="GO" id="GO:0003677">
    <property type="term" value="F:DNA binding"/>
    <property type="evidence" value="ECO:0007669"/>
    <property type="project" value="UniProtKB-KW"/>
</dbReference>
<dbReference type="GO" id="GO:0004520">
    <property type="term" value="F:DNA endonuclease activity"/>
    <property type="evidence" value="ECO:0007669"/>
    <property type="project" value="InterPro"/>
</dbReference>
<dbReference type="GO" id="GO:0006281">
    <property type="term" value="P:DNA repair"/>
    <property type="evidence" value="ECO:0007669"/>
    <property type="project" value="UniProtKB-KW"/>
</dbReference>
<dbReference type="InterPro" id="IPR002176">
    <property type="entry name" value="X-over_junc_endoDNase_RuvC"/>
</dbReference>
<dbReference type="InterPro" id="IPR036397">
    <property type="entry name" value="RNaseH_sf"/>
</dbReference>
<keyword evidence="4" id="KW-0238">DNA-binding</keyword>
<keyword evidence="5" id="KW-0233">DNA recombination</keyword>
<evidence type="ECO:0000256" key="4">
    <source>
        <dbReference type="ARBA" id="ARBA00023125"/>
    </source>
</evidence>
<keyword evidence="3" id="KW-0460">Magnesium</keyword>
<dbReference type="AlphaFoldDB" id="A0A3S0WCR5"/>
<evidence type="ECO:0000256" key="2">
    <source>
        <dbReference type="ARBA" id="ARBA00022763"/>
    </source>
</evidence>
<dbReference type="RefSeq" id="WP_126942538.1">
    <property type="nucleotide sequence ID" value="NZ_RZHG01000002.1"/>
</dbReference>